<feature type="domain" description="EF-hand" evidence="6">
    <location>
        <begin position="1280"/>
        <end position="1315"/>
    </location>
</feature>
<dbReference type="GO" id="GO:0005198">
    <property type="term" value="F:structural molecule activity"/>
    <property type="evidence" value="ECO:0007669"/>
    <property type="project" value="TreeGrafter"/>
</dbReference>
<keyword evidence="9" id="KW-1185">Reference proteome</keyword>
<dbReference type="GO" id="GO:0005886">
    <property type="term" value="C:plasma membrane"/>
    <property type="evidence" value="ECO:0007669"/>
    <property type="project" value="UniProtKB-SubCell"/>
</dbReference>
<dbReference type="Proteomes" id="UP000265040">
    <property type="component" value="Chromosome 16"/>
</dbReference>
<evidence type="ECO:0000259" key="6">
    <source>
        <dbReference type="PROSITE" id="PS50222"/>
    </source>
</evidence>
<dbReference type="Gene3D" id="1.10.238.10">
    <property type="entry name" value="EF-hand"/>
    <property type="match status" value="1"/>
</dbReference>
<dbReference type="InterPro" id="IPR043197">
    <property type="entry name" value="Plakin"/>
</dbReference>
<protein>
    <recommendedName>
        <fullName evidence="10">Microtubule actin crosslinking factor 1b</fullName>
    </recommendedName>
</protein>
<dbReference type="InterPro" id="IPR036534">
    <property type="entry name" value="GAR_dom_sf"/>
</dbReference>
<dbReference type="SMART" id="SM00243">
    <property type="entry name" value="GAS2"/>
    <property type="match status" value="1"/>
</dbReference>
<accession>A0A7N6AVS5</accession>
<keyword evidence="4" id="KW-0106">Calcium</keyword>
<dbReference type="InterPro" id="IPR018247">
    <property type="entry name" value="EF_Hand_1_Ca_BS"/>
</dbReference>
<dbReference type="SUPFAM" id="SSF143575">
    <property type="entry name" value="GAS2 domain-like"/>
    <property type="match status" value="1"/>
</dbReference>
<dbReference type="Pfam" id="PF13499">
    <property type="entry name" value="EF-hand_7"/>
    <property type="match status" value="1"/>
</dbReference>
<reference evidence="8" key="3">
    <citation type="submission" date="2025-09" db="UniProtKB">
        <authorList>
            <consortium name="Ensembl"/>
        </authorList>
    </citation>
    <scope>IDENTIFICATION</scope>
</reference>
<dbReference type="GO" id="GO:0045104">
    <property type="term" value="P:intermediate filament cytoskeleton organization"/>
    <property type="evidence" value="ECO:0007669"/>
    <property type="project" value="InterPro"/>
</dbReference>
<dbReference type="FunFam" id="3.30.920.20:FF:000002">
    <property type="entry name" value="dystonin isoform X1"/>
    <property type="match status" value="1"/>
</dbReference>
<evidence type="ECO:0000256" key="1">
    <source>
        <dbReference type="ARBA" id="ARBA00004245"/>
    </source>
</evidence>
<dbReference type="GO" id="GO:0008017">
    <property type="term" value="F:microtubule binding"/>
    <property type="evidence" value="ECO:0007669"/>
    <property type="project" value="InterPro"/>
</dbReference>
<evidence type="ECO:0000313" key="9">
    <source>
        <dbReference type="Proteomes" id="UP000265040"/>
    </source>
</evidence>
<evidence type="ECO:0000259" key="7">
    <source>
        <dbReference type="PROSITE" id="PS51460"/>
    </source>
</evidence>
<dbReference type="GO" id="GO:0005882">
    <property type="term" value="C:intermediate filament"/>
    <property type="evidence" value="ECO:0007669"/>
    <property type="project" value="TreeGrafter"/>
</dbReference>
<evidence type="ECO:0000256" key="4">
    <source>
        <dbReference type="ARBA" id="ARBA00022837"/>
    </source>
</evidence>
<dbReference type="GO" id="GO:0005509">
    <property type="term" value="F:calcium ion binding"/>
    <property type="evidence" value="ECO:0007669"/>
    <property type="project" value="InterPro"/>
</dbReference>
<evidence type="ECO:0000256" key="3">
    <source>
        <dbReference type="ARBA" id="ARBA00022723"/>
    </source>
</evidence>
<reference evidence="8" key="1">
    <citation type="submission" date="2021-04" db="EMBL/GenBank/DDBJ databases">
        <authorList>
            <consortium name="Wellcome Sanger Institute Data Sharing"/>
        </authorList>
    </citation>
    <scope>NUCLEOTIDE SEQUENCE [LARGE SCALE GENOMIC DNA]</scope>
</reference>
<dbReference type="Gene3D" id="3.30.920.20">
    <property type="entry name" value="Gas2-like domain"/>
    <property type="match status" value="1"/>
</dbReference>
<dbReference type="SMART" id="SM00150">
    <property type="entry name" value="SPEC"/>
    <property type="match status" value="9"/>
</dbReference>
<dbReference type="CDD" id="cd00051">
    <property type="entry name" value="EFh"/>
    <property type="match status" value="1"/>
</dbReference>
<dbReference type="Pfam" id="PF02187">
    <property type="entry name" value="GAS2"/>
    <property type="match status" value="1"/>
</dbReference>
<dbReference type="GO" id="GO:0005737">
    <property type="term" value="C:cytoplasm"/>
    <property type="evidence" value="ECO:0007669"/>
    <property type="project" value="TreeGrafter"/>
</dbReference>
<dbReference type="Gene3D" id="1.20.58.60">
    <property type="match status" value="8"/>
</dbReference>
<evidence type="ECO:0000313" key="8">
    <source>
        <dbReference type="Ensembl" id="ENSATEP00000054537.1"/>
    </source>
</evidence>
<dbReference type="InParanoid" id="A0A7N6AVS5"/>
<sequence>MAWFRDTALSLEKLKTITLDPEVIAEQLYEQKVGMLHKSLNGPNDNNNKKNFYTTPIDVLQEQCNTTSATNSHVVLQLEHAQSLLLQFSEGFAEVSPWLEETQALIGQLSLSTISYEAFREQQDLLQGLRESIAEHRPLIARLCSLAKRLSELNQIQGDSFCLRATEAEEQHRTIRDRVRETASLLEESLPRFTQVRYFDNPEQMTLIRESLDRLRSRIQTPTPLQGLTPRIQEQLQDNKHTLAELSKLELGLSTTFSLYIVILAIQEQVSSLSQLWDETHTQAQERESWLLKLLDLAMKFWSDVNDVTAALTDAQQAVLDLNASRTDSETIRQSLETMEDIDSLQGDLDTLGIVGMDLMSACGDTDKPDVTKSLDELYCTWNNLSKLWNECHKKLEESLQMALHYQDTMQVFSRDNREMYESMSLEFESSVLHSFPQEFKRELYQKKIEIESLNHRFVCRLSPGSERPGSVSPLCDFRQRWDSLESETVNRQHQLECALLGLGQFQNTLDEMHTWLSRTAEQLQGSQPISIDLQSCEIDLAKHKVLRNDVMSHVRTMESLNQAGRGLLEVGSGDSPHGIQSRLEQLNESWEFVRCETERRQLELENRLSQVQDVTMEIQDLLQWLENTDLRLSSFKTMWGMPDSASERLSAHLELCNEMESKLHTYTDVKNAIHRMLESSNVVRGSTTEHNLSILDQKWASVYSKVQERKAKLIEGMSLAKEFHCSVQELLTKMSKCEESTGLLPAPSFVLDTVCTQLQDHRVMNEVNGYGEKKLTVENIGCRLTELSRKEDCDVIHNLIMTIQDRYKKLQQCTLERGRMLEEVKKNAKQFNESWCLLVDWMAEVEQTLDTHKEIAVTHEEIKQQLTEQKEFQKLLRSKRPMYEATLKSGRTLHERAQTSHDRQHLENLLAELKDTWDTISGKSMERQHKLEEALLFSGRFTDALQALNDWLYRAEPQLAEDVPVGGDKDVVNNLIDKHKAFQKELGKRAGCIRTLKRSVRDLTRSSTADAHWLQEQMSELEGRWEAVCKLSVNKQDRLEAALQQAEKFDGLVHSFMERLTEAERTLKYGVIPEEEEALLAFCKQHKAVDLENIQCLGEEILASCHPDSIITLKSWLSVTKTRYEEVQTWARQQGHKIQTSLAALEAEKEDVQRLLDWISSAEEALNLREQEPLPETTEQNQELIDQHTVFMEELNKKFPEVENATKSCKHKSISKQQHLDPQTPQLSQLVSQWQKLWLLAVARQNRLEQHQQTLKEMEEFANFDFNMWRKRYIQWISHLKSRILDVFRSVDRDQDGRITQKEFIDYVLASKFPTNSLEMNAVANIFDMNSDGYIDYYEFVSTLHPSRDPYRKTLDADQINEEVSRQVSQCNCPKRFQVEQISANRYRFGDSQQLRMVRILRSTLMVRVGGGWTALDEFLVKNDPCRVKGRTNLKIKEKYLSPAGSTSKGLTVSRSNSSLSLYSSASAPTSPMTRKVGY</sequence>
<reference evidence="8" key="2">
    <citation type="submission" date="2025-08" db="UniProtKB">
        <authorList>
            <consortium name="Ensembl"/>
        </authorList>
    </citation>
    <scope>IDENTIFICATION</scope>
</reference>
<dbReference type="PROSITE" id="PS51460">
    <property type="entry name" value="GAR"/>
    <property type="match status" value="1"/>
</dbReference>
<dbReference type="PANTHER" id="PTHR23169">
    <property type="entry name" value="ENVOPLAKIN"/>
    <property type="match status" value="1"/>
</dbReference>
<dbReference type="SMART" id="SM00054">
    <property type="entry name" value="EFh"/>
    <property type="match status" value="2"/>
</dbReference>
<evidence type="ECO:0000256" key="2">
    <source>
        <dbReference type="ARBA" id="ARBA00022490"/>
    </source>
</evidence>
<dbReference type="GO" id="GO:0042060">
    <property type="term" value="P:wound healing"/>
    <property type="evidence" value="ECO:0007669"/>
    <property type="project" value="TreeGrafter"/>
</dbReference>
<name>A0A7N6AVS5_ANATE</name>
<proteinExistence type="predicted"/>
<feature type="domain" description="GAR" evidence="7">
    <location>
        <begin position="1356"/>
        <end position="1428"/>
    </location>
</feature>
<dbReference type="PANTHER" id="PTHR23169:SF33">
    <property type="entry name" value="MICROTUBULE-ACTIN CROSS-LINKING FACTOR 1, ISOFORMS 1_2_3_5"/>
    <property type="match status" value="1"/>
</dbReference>
<keyword evidence="3" id="KW-0479">Metal-binding</keyword>
<dbReference type="SUPFAM" id="SSF46966">
    <property type="entry name" value="Spectrin repeat"/>
    <property type="match status" value="8"/>
</dbReference>
<dbReference type="InterPro" id="IPR018159">
    <property type="entry name" value="Spectrin/alpha-actinin"/>
</dbReference>
<comment type="subcellular location">
    <subcellularLocation>
        <location evidence="1">Cytoplasm</location>
        <location evidence="1">Cytoskeleton</location>
    </subcellularLocation>
</comment>
<dbReference type="SUPFAM" id="SSF47473">
    <property type="entry name" value="EF-hand"/>
    <property type="match status" value="1"/>
</dbReference>
<dbReference type="CDD" id="cd00176">
    <property type="entry name" value="SPEC"/>
    <property type="match status" value="3"/>
</dbReference>
<dbReference type="InterPro" id="IPR002017">
    <property type="entry name" value="Spectrin_repeat"/>
</dbReference>
<evidence type="ECO:0000256" key="5">
    <source>
        <dbReference type="ARBA" id="ARBA00023212"/>
    </source>
</evidence>
<dbReference type="PROSITE" id="PS50222">
    <property type="entry name" value="EF_HAND_2"/>
    <property type="match status" value="2"/>
</dbReference>
<dbReference type="FunFam" id="1.20.58.60:FF:000001">
    <property type="entry name" value="Microtubule-actin cross-linking factor 1"/>
    <property type="match status" value="3"/>
</dbReference>
<dbReference type="InterPro" id="IPR002048">
    <property type="entry name" value="EF_hand_dom"/>
</dbReference>
<dbReference type="PROSITE" id="PS00018">
    <property type="entry name" value="EF_HAND_1"/>
    <property type="match status" value="2"/>
</dbReference>
<organism evidence="8 9">
    <name type="scientific">Anabas testudineus</name>
    <name type="common">Climbing perch</name>
    <name type="synonym">Anthias testudineus</name>
    <dbReference type="NCBI Taxonomy" id="64144"/>
    <lineage>
        <taxon>Eukaryota</taxon>
        <taxon>Metazoa</taxon>
        <taxon>Chordata</taxon>
        <taxon>Craniata</taxon>
        <taxon>Vertebrata</taxon>
        <taxon>Euteleostomi</taxon>
        <taxon>Actinopterygii</taxon>
        <taxon>Neopterygii</taxon>
        <taxon>Teleostei</taxon>
        <taxon>Neoteleostei</taxon>
        <taxon>Acanthomorphata</taxon>
        <taxon>Anabantaria</taxon>
        <taxon>Anabantiformes</taxon>
        <taxon>Anabantoidei</taxon>
        <taxon>Anabantidae</taxon>
        <taxon>Anabas</taxon>
    </lineage>
</organism>
<keyword evidence="5" id="KW-0206">Cytoskeleton</keyword>
<feature type="domain" description="EF-hand" evidence="6">
    <location>
        <begin position="1316"/>
        <end position="1351"/>
    </location>
</feature>
<dbReference type="InterPro" id="IPR011992">
    <property type="entry name" value="EF-hand-dom_pair"/>
</dbReference>
<dbReference type="Pfam" id="PF00435">
    <property type="entry name" value="Spectrin"/>
    <property type="match status" value="4"/>
</dbReference>
<dbReference type="Ensembl" id="ENSATET00000054443.2">
    <property type="protein sequence ID" value="ENSATEP00000054537.1"/>
    <property type="gene ID" value="ENSATEG00000026390.2"/>
</dbReference>
<dbReference type="GeneTree" id="ENSGT00940000159045"/>
<keyword evidence="2" id="KW-0963">Cytoplasm</keyword>
<dbReference type="InterPro" id="IPR003108">
    <property type="entry name" value="GAR_dom"/>
</dbReference>
<evidence type="ECO:0008006" key="10">
    <source>
        <dbReference type="Google" id="ProtNLM"/>
    </source>
</evidence>